<feature type="region of interest" description="Disordered" evidence="5">
    <location>
        <begin position="455"/>
        <end position="609"/>
    </location>
</feature>
<evidence type="ECO:0000256" key="2">
    <source>
        <dbReference type="ARBA" id="ARBA00017795"/>
    </source>
</evidence>
<dbReference type="InterPro" id="IPR056149">
    <property type="entry name" value="PRP5/DDX46/KHDC4_KH"/>
</dbReference>
<dbReference type="InterPro" id="IPR047890">
    <property type="entry name" value="KHDC4_KH-I_first"/>
</dbReference>
<dbReference type="FunFam" id="3.30.1370.10:FF:000066">
    <property type="entry name" value="KH domain containing 4, pre-mRNA splicing factor"/>
    <property type="match status" value="1"/>
</dbReference>
<keyword evidence="8" id="KW-1185">Reference proteome</keyword>
<dbReference type="Proteomes" id="UP000808372">
    <property type="component" value="Unplaced"/>
</dbReference>
<dbReference type="CDD" id="cd22386">
    <property type="entry name" value="KH-I_KHDC4_rpt2"/>
    <property type="match status" value="1"/>
</dbReference>
<feature type="compositionally biased region" description="Low complexity" evidence="5">
    <location>
        <begin position="464"/>
        <end position="483"/>
    </location>
</feature>
<dbReference type="PANTHER" id="PTHR15744">
    <property type="entry name" value="BLOM7"/>
    <property type="match status" value="1"/>
</dbReference>
<dbReference type="KEGG" id="snh:120039291"/>
<evidence type="ECO:0000259" key="7">
    <source>
        <dbReference type="Pfam" id="PF23469"/>
    </source>
</evidence>
<dbReference type="GO" id="GO:0003723">
    <property type="term" value="F:RNA binding"/>
    <property type="evidence" value="ECO:0007669"/>
    <property type="project" value="InterPro"/>
</dbReference>
<dbReference type="SUPFAM" id="SSF54791">
    <property type="entry name" value="Eukaryotic type KH-domain (KH-domain type I)"/>
    <property type="match status" value="2"/>
</dbReference>
<name>A0A8U0U5P6_SALNM</name>
<dbReference type="AlphaFoldDB" id="A0A8U0U5P6"/>
<feature type="domain" description="ATP-dependent RNA helicase PRP5/DDX46/KHDC4 KH" evidence="7">
    <location>
        <begin position="121"/>
        <end position="202"/>
    </location>
</feature>
<comment type="similarity">
    <text evidence="1">Belongs to the KHDC4 family.</text>
</comment>
<feature type="compositionally biased region" description="Polar residues" evidence="5">
    <location>
        <begin position="1"/>
        <end position="18"/>
    </location>
</feature>
<dbReference type="GeneID" id="120039291"/>
<evidence type="ECO:0000256" key="3">
    <source>
        <dbReference type="ARBA" id="ARBA00030267"/>
    </source>
</evidence>
<organism evidence="8 9">
    <name type="scientific">Salvelinus namaycush</name>
    <name type="common">Lake trout</name>
    <name type="synonym">Salmo namaycush</name>
    <dbReference type="NCBI Taxonomy" id="8040"/>
    <lineage>
        <taxon>Eukaryota</taxon>
        <taxon>Metazoa</taxon>
        <taxon>Chordata</taxon>
        <taxon>Craniata</taxon>
        <taxon>Vertebrata</taxon>
        <taxon>Euteleostomi</taxon>
        <taxon>Actinopterygii</taxon>
        <taxon>Neopterygii</taxon>
        <taxon>Teleostei</taxon>
        <taxon>Protacanthopterygii</taxon>
        <taxon>Salmoniformes</taxon>
        <taxon>Salmonidae</taxon>
        <taxon>Salmoninae</taxon>
        <taxon>Salvelinus</taxon>
    </lineage>
</organism>
<feature type="compositionally biased region" description="Polar residues" evidence="5">
    <location>
        <begin position="423"/>
        <end position="443"/>
    </location>
</feature>
<dbReference type="FunFam" id="3.30.1370.10:FF:000037">
    <property type="entry name" value="KH domain protein"/>
    <property type="match status" value="1"/>
</dbReference>
<dbReference type="Gene3D" id="3.30.1370.10">
    <property type="entry name" value="K Homology domain, type 1"/>
    <property type="match status" value="2"/>
</dbReference>
<dbReference type="PANTHER" id="PTHR15744:SF2">
    <property type="entry name" value="KH HOMOLOGY DOMAIN-CONTAINING PROTEIN 4"/>
    <property type="match status" value="1"/>
</dbReference>
<dbReference type="GO" id="GO:0005634">
    <property type="term" value="C:nucleus"/>
    <property type="evidence" value="ECO:0007669"/>
    <property type="project" value="InterPro"/>
</dbReference>
<feature type="domain" description="KHDC4/BBP-like KH-domain type I" evidence="6">
    <location>
        <begin position="276"/>
        <end position="349"/>
    </location>
</feature>
<dbReference type="InterPro" id="IPR047889">
    <property type="entry name" value="KHDC4_KH-I_second"/>
</dbReference>
<feature type="region of interest" description="Disordered" evidence="5">
    <location>
        <begin position="418"/>
        <end position="443"/>
    </location>
</feature>
<dbReference type="InterPro" id="IPR036612">
    <property type="entry name" value="KH_dom_type_1_sf"/>
</dbReference>
<dbReference type="Pfam" id="PF22675">
    <property type="entry name" value="KH-I_KHDC4-BBP"/>
    <property type="match status" value="1"/>
</dbReference>
<dbReference type="InterPro" id="IPR055256">
    <property type="entry name" value="KH_1_KHDC4/BBP-like"/>
</dbReference>
<dbReference type="Pfam" id="PF23469">
    <property type="entry name" value="KH_12"/>
    <property type="match status" value="1"/>
</dbReference>
<evidence type="ECO:0000256" key="5">
    <source>
        <dbReference type="SAM" id="MobiDB-lite"/>
    </source>
</evidence>
<dbReference type="CDD" id="cd22385">
    <property type="entry name" value="KH-I_KHDC4_rpt1"/>
    <property type="match status" value="1"/>
</dbReference>
<reference evidence="9" key="1">
    <citation type="submission" date="2025-08" db="UniProtKB">
        <authorList>
            <consortium name="RefSeq"/>
        </authorList>
    </citation>
    <scope>IDENTIFICATION</scope>
    <source>
        <tissue evidence="9">White muscle</tissue>
    </source>
</reference>
<evidence type="ECO:0000256" key="1">
    <source>
        <dbReference type="ARBA" id="ARBA00006093"/>
    </source>
</evidence>
<dbReference type="RefSeq" id="XP_038840663.1">
    <property type="nucleotide sequence ID" value="XM_038984735.1"/>
</dbReference>
<protein>
    <recommendedName>
        <fullName evidence="2">KH homology domain-containing protein 4</fullName>
    </recommendedName>
    <alternativeName>
        <fullName evidence="3">Brings lots of money 7</fullName>
    </alternativeName>
</protein>
<dbReference type="InterPro" id="IPR031121">
    <property type="entry name" value="RIK/BLOM7"/>
</dbReference>
<feature type="region of interest" description="Disordered" evidence="5">
    <location>
        <begin position="1"/>
        <end position="23"/>
    </location>
</feature>
<evidence type="ECO:0000313" key="9">
    <source>
        <dbReference type="RefSeq" id="XP_038840663.1"/>
    </source>
</evidence>
<feature type="compositionally biased region" description="Low complexity" evidence="5">
    <location>
        <begin position="498"/>
        <end position="507"/>
    </location>
</feature>
<sequence>MSSGMTGQTPCLTSSSRWDQPAQPKTRVDVMQGFASSAQTCTSATTTPQSAQHPVAGPMVLQTLQGDMPAAQRGGVEMAAAMAAKINAMLMAKGKLMIPPPLPGKIPLCMSAAASGDETVVTEVDINDVPINSRNLLTKGKTQEEIRQVSGAVVSTRGHYMTSAEKSHGKAVERPLYLHVQGKSQEEVNKAVLRIKEIISEDVLRTAAALGSQLRPVIPPLPLYPQPSRPMAASHPHLPRMPSVNPPVPHGHRPAAPHQGSFVHVKIFVGLDQSLPSFNVNEKVEGPGGMYLGHIQTETGARVFLRGKGSGYIEQASRRESFEPLYVYISHPYSTGLEAAKKLTESLLETVRAEHSRMVSIYTATGSTQPYPAHGYPANSSYSSQGWYSSSSGYPGCNGLAGGYAASTSYPTPPGPSGYWTSAASGQPSQSNLSTNPPSSQAMVQYPVCPRKTHPYLLQDPGCSDQTETDLSSSSSPQTGTGSPKRRFHEKTEDERASQPASSSPEAPVREKSPPLPPAQREEGQGAERMLMPPPLPVFLAPGPVARKRPRETAVPEVPRSTLGPVAHKRPSETAVPEVPRSTLGPVAHKRPRETALPVVPPSTPASQDFPQEVKKMKVVENPSSLVPYGGIMRLSIYDRASCSTTEPPAPRPSLLLHDRASCSTTEPPAPRPSLLLYTNSLIITVILYIM</sequence>
<proteinExistence type="inferred from homology"/>
<gene>
    <name evidence="9" type="primary">LOC120039291</name>
</gene>
<evidence type="ECO:0000313" key="8">
    <source>
        <dbReference type="Proteomes" id="UP000808372"/>
    </source>
</evidence>
<evidence type="ECO:0000259" key="6">
    <source>
        <dbReference type="Pfam" id="PF22675"/>
    </source>
</evidence>
<comment type="function">
    <text evidence="4">RNA-binding protein involved in pre-mRNA splicing. Interacts with the PRP19C/Prp19 complex/NTC/Nineteen complex which is part of the spliceosome. Involved in regulating splice site selection. Binds preferentially RNA with A/C rich sequences and poly-C stretches.</text>
</comment>
<evidence type="ECO:0000256" key="4">
    <source>
        <dbReference type="ARBA" id="ARBA00045732"/>
    </source>
</evidence>
<accession>A0A8U0U5P6</accession>